<feature type="region of interest" description="Disordered" evidence="1">
    <location>
        <begin position="1"/>
        <end position="31"/>
    </location>
</feature>
<evidence type="ECO:0000313" key="3">
    <source>
        <dbReference type="WBParaSite" id="maker-unitig_17272-snap-gene-0.2-mRNA-1"/>
    </source>
</evidence>
<dbReference type="AlphaFoldDB" id="A0A1I8F313"/>
<protein>
    <submittedName>
        <fullName evidence="3">Clade I nitrous oxide reductase</fullName>
    </submittedName>
</protein>
<evidence type="ECO:0000256" key="1">
    <source>
        <dbReference type="SAM" id="MobiDB-lite"/>
    </source>
</evidence>
<keyword evidence="2" id="KW-1185">Reference proteome</keyword>
<accession>A0A1I8F313</accession>
<dbReference type="WBParaSite" id="maker-unitig_17272-snap-gene-0.2-mRNA-1">
    <property type="protein sequence ID" value="maker-unitig_17272-snap-gene-0.2-mRNA-1"/>
    <property type="gene ID" value="maker-unitig_17272-snap-gene-0.2"/>
</dbReference>
<name>A0A1I8F313_9PLAT</name>
<organism evidence="2 3">
    <name type="scientific">Macrostomum lignano</name>
    <dbReference type="NCBI Taxonomy" id="282301"/>
    <lineage>
        <taxon>Eukaryota</taxon>
        <taxon>Metazoa</taxon>
        <taxon>Spiralia</taxon>
        <taxon>Lophotrochozoa</taxon>
        <taxon>Platyhelminthes</taxon>
        <taxon>Rhabditophora</taxon>
        <taxon>Macrostomorpha</taxon>
        <taxon>Macrostomida</taxon>
        <taxon>Macrostomidae</taxon>
        <taxon>Macrostomum</taxon>
    </lineage>
</organism>
<sequence>ETRRLLGRRPAELHQQPRLGSTVRGGRRAVAARTDCRPCPESTGWPGRSTAGWTAWPGGGFHRSGISISRHLDRYTLIDTVGRGVRVSVQKQVELSLSRSSTSLQNLSAV</sequence>
<dbReference type="Proteomes" id="UP000095280">
    <property type="component" value="Unplaced"/>
</dbReference>
<proteinExistence type="predicted"/>
<evidence type="ECO:0000313" key="2">
    <source>
        <dbReference type="Proteomes" id="UP000095280"/>
    </source>
</evidence>
<reference evidence="3" key="1">
    <citation type="submission" date="2016-11" db="UniProtKB">
        <authorList>
            <consortium name="WormBaseParasite"/>
        </authorList>
    </citation>
    <scope>IDENTIFICATION</scope>
</reference>